<dbReference type="AlphaFoldDB" id="B6UDW7"/>
<dbReference type="EMBL" id="EU975432">
    <property type="protein sequence ID" value="ACG47550.1"/>
    <property type="molecule type" value="mRNA"/>
</dbReference>
<protein>
    <submittedName>
        <fullName evidence="1">Uncharacterized protein</fullName>
    </submittedName>
</protein>
<proteinExistence type="evidence at transcript level"/>
<name>B6UDW7_MAIZE</name>
<sequence length="36" mass="3869">MLGKELLLEGVNIQAEVVTEEESTPVAADQVEEPSN</sequence>
<accession>B6UDW7</accession>
<evidence type="ECO:0000313" key="1">
    <source>
        <dbReference type="EMBL" id="ACG47550.1"/>
    </source>
</evidence>
<reference evidence="1" key="1">
    <citation type="journal article" date="2009" name="Plant Mol. Biol.">
        <title>Insights into corn genes derived from large-scale cDNA sequencing.</title>
        <authorList>
            <person name="Alexandrov N.N."/>
            <person name="Brover V.V."/>
            <person name="Freidin S."/>
            <person name="Troukhan M.E."/>
            <person name="Tatarinova T.V."/>
            <person name="Zhang H."/>
            <person name="Swaller T.J."/>
            <person name="Lu Y.P."/>
            <person name="Bouck J."/>
            <person name="Flavell R.B."/>
            <person name="Feldmann K.A."/>
        </authorList>
    </citation>
    <scope>NUCLEOTIDE SEQUENCE</scope>
</reference>
<organism evidence="1">
    <name type="scientific">Zea mays</name>
    <name type="common">Maize</name>
    <dbReference type="NCBI Taxonomy" id="4577"/>
    <lineage>
        <taxon>Eukaryota</taxon>
        <taxon>Viridiplantae</taxon>
        <taxon>Streptophyta</taxon>
        <taxon>Embryophyta</taxon>
        <taxon>Tracheophyta</taxon>
        <taxon>Spermatophyta</taxon>
        <taxon>Magnoliopsida</taxon>
        <taxon>Liliopsida</taxon>
        <taxon>Poales</taxon>
        <taxon>Poaceae</taxon>
        <taxon>PACMAD clade</taxon>
        <taxon>Panicoideae</taxon>
        <taxon>Andropogonodae</taxon>
        <taxon>Andropogoneae</taxon>
        <taxon>Tripsacinae</taxon>
        <taxon>Zea</taxon>
    </lineage>
</organism>